<reference evidence="1" key="1">
    <citation type="submission" date="2019-12" db="EMBL/GenBank/DDBJ databases">
        <title>Genome sequencing and annotation of Brassica cretica.</title>
        <authorList>
            <person name="Studholme D.J."/>
            <person name="Sarris P."/>
        </authorList>
    </citation>
    <scope>NUCLEOTIDE SEQUENCE</scope>
    <source>
        <strain evidence="1">PFS-109/04</strain>
        <tissue evidence="1">Leaf</tissue>
    </source>
</reference>
<name>A0A8S9RMP7_BRACR</name>
<accession>A0A8S9RMP7</accession>
<dbReference type="OrthoDB" id="1032484at2759"/>
<organism evidence="1 2">
    <name type="scientific">Brassica cretica</name>
    <name type="common">Mustard</name>
    <dbReference type="NCBI Taxonomy" id="69181"/>
    <lineage>
        <taxon>Eukaryota</taxon>
        <taxon>Viridiplantae</taxon>
        <taxon>Streptophyta</taxon>
        <taxon>Embryophyta</taxon>
        <taxon>Tracheophyta</taxon>
        <taxon>Spermatophyta</taxon>
        <taxon>Magnoliopsida</taxon>
        <taxon>eudicotyledons</taxon>
        <taxon>Gunneridae</taxon>
        <taxon>Pentapetalae</taxon>
        <taxon>rosids</taxon>
        <taxon>malvids</taxon>
        <taxon>Brassicales</taxon>
        <taxon>Brassicaceae</taxon>
        <taxon>Brassiceae</taxon>
        <taxon>Brassica</taxon>
    </lineage>
</organism>
<proteinExistence type="predicted"/>
<evidence type="ECO:0000313" key="1">
    <source>
        <dbReference type="EMBL" id="KAF3574588.1"/>
    </source>
</evidence>
<sequence length="71" mass="8179">MIRDKEHKIGKSKHLDEKECLLYYGIERVVREEPDLAEAGFANRVVVLNPSSISAFSQSFPFQPELEDKRS</sequence>
<dbReference type="AlphaFoldDB" id="A0A8S9RMP7"/>
<comment type="caution">
    <text evidence="1">The sequence shown here is derived from an EMBL/GenBank/DDBJ whole genome shotgun (WGS) entry which is preliminary data.</text>
</comment>
<protein>
    <submittedName>
        <fullName evidence="1">Uncharacterized protein</fullName>
    </submittedName>
</protein>
<dbReference type="EMBL" id="QGKX02000095">
    <property type="protein sequence ID" value="KAF3574588.1"/>
    <property type="molecule type" value="Genomic_DNA"/>
</dbReference>
<evidence type="ECO:0000313" key="2">
    <source>
        <dbReference type="Proteomes" id="UP000712600"/>
    </source>
</evidence>
<dbReference type="Proteomes" id="UP000712600">
    <property type="component" value="Unassembled WGS sequence"/>
</dbReference>
<gene>
    <name evidence="1" type="ORF">F2Q69_00062636</name>
</gene>